<accession>A0ABR0EFV6</accession>
<dbReference type="SUPFAM" id="SSF53474">
    <property type="entry name" value="alpha/beta-Hydrolases"/>
    <property type="match status" value="1"/>
</dbReference>
<dbReference type="PRINTS" id="PR00412">
    <property type="entry name" value="EPOXHYDRLASE"/>
</dbReference>
<protein>
    <recommendedName>
        <fullName evidence="3">AB hydrolase-1 domain-containing protein</fullName>
    </recommendedName>
</protein>
<dbReference type="InterPro" id="IPR000639">
    <property type="entry name" value="Epox_hydrolase-like"/>
</dbReference>
<dbReference type="InterPro" id="IPR000073">
    <property type="entry name" value="AB_hydrolase_1"/>
</dbReference>
<dbReference type="Proteomes" id="UP001305779">
    <property type="component" value="Unassembled WGS sequence"/>
</dbReference>
<comment type="similarity">
    <text evidence="2">Belongs to the AB hydrolase superfamily. Epoxide hydrolase family.</text>
</comment>
<sequence length="353" mass="40683">MPYSTKPMDSLSHHTRLTSPHNLLYSYYLSPNFASALKNNTPVLLFLHGYPDDAYMWAGTVPTFLNLPYPFVIVDLLGFGGTSKPGDKSIYNYKIQADAIAQLLEGEGVKGKRVIPIGHDWGSATAQRFYLYHRDRCVGLSINSLAYQIPSPAPFDLDTANANTSKRFGYPQWEYWNFFTLPSAPNLMRTNIRRFYEVMHGNYPDENNRDIWMREMFCVPNAMYEYITQTGRYETFTVDLKPYAEDEGLWKRFEERMCRDGLEGAVNYYHSLRENVMLGEERELSEAGRGRIEVPVLYIGQTGDWMSDAKAAGLVDDVEEKVVEAGHWVFYEKPEEMAGLMKDWLERRFPVKG</sequence>
<evidence type="ECO:0000313" key="5">
    <source>
        <dbReference type="Proteomes" id="UP001305779"/>
    </source>
</evidence>
<dbReference type="Gene3D" id="3.40.50.1820">
    <property type="entry name" value="alpha/beta hydrolase"/>
    <property type="match status" value="1"/>
</dbReference>
<evidence type="ECO:0000259" key="3">
    <source>
        <dbReference type="Pfam" id="PF00561"/>
    </source>
</evidence>
<dbReference type="InterPro" id="IPR029058">
    <property type="entry name" value="AB_hydrolase_fold"/>
</dbReference>
<dbReference type="EMBL" id="JAXOVC010000006">
    <property type="protein sequence ID" value="KAK4500377.1"/>
    <property type="molecule type" value="Genomic_DNA"/>
</dbReference>
<dbReference type="Pfam" id="PF00561">
    <property type="entry name" value="Abhydrolase_1"/>
    <property type="match status" value="1"/>
</dbReference>
<reference evidence="4 5" key="1">
    <citation type="journal article" date="2023" name="G3 (Bethesda)">
        <title>A chromosome-level genome assembly of Zasmidium syzygii isolated from banana leaves.</title>
        <authorList>
            <person name="van Westerhoven A.C."/>
            <person name="Mehrabi R."/>
            <person name="Talebi R."/>
            <person name="Steentjes M.B.F."/>
            <person name="Corcolon B."/>
            <person name="Chong P.A."/>
            <person name="Kema G.H.J."/>
            <person name="Seidl M.F."/>
        </authorList>
    </citation>
    <scope>NUCLEOTIDE SEQUENCE [LARGE SCALE GENOMIC DNA]</scope>
    <source>
        <strain evidence="4 5">P124</strain>
    </source>
</reference>
<gene>
    <name evidence="4" type="ORF">PRZ48_008566</name>
</gene>
<organism evidence="4 5">
    <name type="scientific">Zasmidium cellare</name>
    <name type="common">Wine cellar mold</name>
    <name type="synonym">Racodium cellare</name>
    <dbReference type="NCBI Taxonomy" id="395010"/>
    <lineage>
        <taxon>Eukaryota</taxon>
        <taxon>Fungi</taxon>
        <taxon>Dikarya</taxon>
        <taxon>Ascomycota</taxon>
        <taxon>Pezizomycotina</taxon>
        <taxon>Dothideomycetes</taxon>
        <taxon>Dothideomycetidae</taxon>
        <taxon>Mycosphaerellales</taxon>
        <taxon>Mycosphaerellaceae</taxon>
        <taxon>Zasmidium</taxon>
    </lineage>
</organism>
<feature type="domain" description="AB hydrolase-1" evidence="3">
    <location>
        <begin position="42"/>
        <end position="334"/>
    </location>
</feature>
<dbReference type="PANTHER" id="PTHR43329">
    <property type="entry name" value="EPOXIDE HYDROLASE"/>
    <property type="match status" value="1"/>
</dbReference>
<evidence type="ECO:0000313" key="4">
    <source>
        <dbReference type="EMBL" id="KAK4500377.1"/>
    </source>
</evidence>
<evidence type="ECO:0000256" key="1">
    <source>
        <dbReference type="ARBA" id="ARBA00022801"/>
    </source>
</evidence>
<keyword evidence="5" id="KW-1185">Reference proteome</keyword>
<comment type="caution">
    <text evidence="4">The sequence shown here is derived from an EMBL/GenBank/DDBJ whole genome shotgun (WGS) entry which is preliminary data.</text>
</comment>
<proteinExistence type="inferred from homology"/>
<evidence type="ECO:0000256" key="2">
    <source>
        <dbReference type="ARBA" id="ARBA00038334"/>
    </source>
</evidence>
<keyword evidence="1" id="KW-0378">Hydrolase</keyword>
<name>A0ABR0EFV6_ZASCE</name>